<accession>A0ACC2WTP6</accession>
<gene>
    <name evidence="1" type="ORF">QFC22_005463</name>
</gene>
<proteinExistence type="predicted"/>
<dbReference type="EMBL" id="JASBWU010000017">
    <property type="protein sequence ID" value="KAJ9115133.1"/>
    <property type="molecule type" value="Genomic_DNA"/>
</dbReference>
<evidence type="ECO:0000313" key="2">
    <source>
        <dbReference type="Proteomes" id="UP001243375"/>
    </source>
</evidence>
<comment type="caution">
    <text evidence="1">The sequence shown here is derived from an EMBL/GenBank/DDBJ whole genome shotgun (WGS) entry which is preliminary data.</text>
</comment>
<dbReference type="Proteomes" id="UP001243375">
    <property type="component" value="Unassembled WGS sequence"/>
</dbReference>
<organism evidence="1 2">
    <name type="scientific">Naganishia vaughanmartiniae</name>
    <dbReference type="NCBI Taxonomy" id="1424756"/>
    <lineage>
        <taxon>Eukaryota</taxon>
        <taxon>Fungi</taxon>
        <taxon>Dikarya</taxon>
        <taxon>Basidiomycota</taxon>
        <taxon>Agaricomycotina</taxon>
        <taxon>Tremellomycetes</taxon>
        <taxon>Filobasidiales</taxon>
        <taxon>Filobasidiaceae</taxon>
        <taxon>Naganishia</taxon>
    </lineage>
</organism>
<evidence type="ECO:0000313" key="1">
    <source>
        <dbReference type="EMBL" id="KAJ9115133.1"/>
    </source>
</evidence>
<keyword evidence="2" id="KW-1185">Reference proteome</keyword>
<sequence>MDHVIFEWCKRLPPWHVNALKSIVNADALLDPAHPLQATTGGTTGLAVFAGVLPGGKTRLYMSMNQVEYLRYYIAALKLIDPTEDEVDEWMRRCKEEGLEIEWNKEQGLDVLKRLSLPDSGWWFGEEELADVFGNSLSGNGLSELSITGRLVAALWVNSAQAPVLKESQCIPVTIATEADFKRAMKNAASLYQKTIIAYNDTQAGKAATTTNVQPNTAAESTAAIAEVSRLPPARLSLRPEPLFKRAQASYPLSSAYTASKLTNPGAWLSIDFQGWERECGVVLDVGWAGKWFVQSKDGEFVEQTDGGHWIVQEHEGKLNADMVVPAPEDTQTTARVPARVPYVYGGKSEVLPLDTIKEKVRALIRLMRERGAGGPVHVVVHSADRHIASTALLGLDVIPLDDEPGYASVRKRETDKGAAAGAEAGTSEKVVVFDTSILLAAIINANALTAYPPVPDVERSTWSLARLAQVLARAELLQEGAGAGHVEGNSGNHATVKLECFTTMVVAGVESLRPAVADSAPSVATLSNATISVTATETATEITAVEFSQPTEWGLDLRSLADLQHQTLTAAATATATATASETDLQRTSREEIGLRVFTHVTAVQNRVAQEGARIAAAIAPAIAHDVSGRGPHCAGDDQEGQSEGMATDEYTFQ</sequence>
<protein>
    <submittedName>
        <fullName evidence="1">Uncharacterized protein</fullName>
    </submittedName>
</protein>
<reference evidence="1" key="1">
    <citation type="submission" date="2023-04" db="EMBL/GenBank/DDBJ databases">
        <title>Draft Genome sequencing of Naganishia species isolated from polar environments using Oxford Nanopore Technology.</title>
        <authorList>
            <person name="Leo P."/>
            <person name="Venkateswaran K."/>
        </authorList>
    </citation>
    <scope>NUCLEOTIDE SEQUENCE</scope>
    <source>
        <strain evidence="1">MNA-CCFEE 5425</strain>
    </source>
</reference>
<name>A0ACC2WTP6_9TREE</name>